<evidence type="ECO:0000313" key="1">
    <source>
        <dbReference type="EMBL" id="CAA9454494.1"/>
    </source>
</evidence>
<gene>
    <name evidence="1" type="ORF">AVDCRST_MAG14-1388</name>
</gene>
<accession>A0A6J4R1L4</accession>
<dbReference type="InterPro" id="IPR021109">
    <property type="entry name" value="Peptidase_aspartic_dom_sf"/>
</dbReference>
<proteinExistence type="predicted"/>
<dbReference type="Gene3D" id="2.40.70.10">
    <property type="entry name" value="Acid Proteases"/>
    <property type="match status" value="1"/>
</dbReference>
<sequence length="171" mass="18799">MKKLRQRLTGAKGLRKPWLTTCVFFLLFLATTLGWTRSAAMRPAQNEDLVVLGKEELVELSAGETGESIETLAKIDTGAGYSSIDEDLAEDLGIDLDDPEDRVEIESANGDERRPLVPVRIKIAGRSLDTRVTVADRSKLTKDVLIGSRDLDGFLVNANEERLTTPDGTKQ</sequence>
<organism evidence="1">
    <name type="scientific">uncultured Rubrobacteraceae bacterium</name>
    <dbReference type="NCBI Taxonomy" id="349277"/>
    <lineage>
        <taxon>Bacteria</taxon>
        <taxon>Bacillati</taxon>
        <taxon>Actinomycetota</taxon>
        <taxon>Rubrobacteria</taxon>
        <taxon>Rubrobacterales</taxon>
        <taxon>Rubrobacteraceae</taxon>
        <taxon>environmental samples</taxon>
    </lineage>
</organism>
<dbReference type="SUPFAM" id="SSF50630">
    <property type="entry name" value="Acid proteases"/>
    <property type="match status" value="1"/>
</dbReference>
<dbReference type="EMBL" id="CADCVG010000057">
    <property type="protein sequence ID" value="CAA9454494.1"/>
    <property type="molecule type" value="Genomic_DNA"/>
</dbReference>
<name>A0A6J4R1L4_9ACTN</name>
<dbReference type="Pfam" id="PF13650">
    <property type="entry name" value="Asp_protease_2"/>
    <property type="match status" value="1"/>
</dbReference>
<dbReference type="CDD" id="cd00303">
    <property type="entry name" value="retropepsin_like"/>
    <property type="match status" value="1"/>
</dbReference>
<reference evidence="1" key="1">
    <citation type="submission" date="2020-02" db="EMBL/GenBank/DDBJ databases">
        <authorList>
            <person name="Meier V. D."/>
        </authorList>
    </citation>
    <scope>NUCLEOTIDE SEQUENCE</scope>
    <source>
        <strain evidence="1">AVDCRST_MAG14</strain>
    </source>
</reference>
<dbReference type="AlphaFoldDB" id="A0A6J4R1L4"/>
<protein>
    <submittedName>
        <fullName evidence="1">Uncharacterized protein</fullName>
    </submittedName>
</protein>